<dbReference type="PANTHER" id="PTHR11439:SF467">
    <property type="entry name" value="INTEGRASE CATALYTIC DOMAIN-CONTAINING PROTEIN"/>
    <property type="match status" value="1"/>
</dbReference>
<dbReference type="Proteomes" id="UP000288805">
    <property type="component" value="Unassembled WGS sequence"/>
</dbReference>
<dbReference type="SUPFAM" id="SSF56672">
    <property type="entry name" value="DNA/RNA polymerases"/>
    <property type="match status" value="1"/>
</dbReference>
<name>A0A438BS14_VITVI</name>
<protein>
    <submittedName>
        <fullName evidence="2">Retrovirus-related Pol polyprotein from transposon TNT 1-94</fullName>
    </submittedName>
</protein>
<evidence type="ECO:0000313" key="2">
    <source>
        <dbReference type="EMBL" id="RVW13762.1"/>
    </source>
</evidence>
<dbReference type="PANTHER" id="PTHR11439">
    <property type="entry name" value="GAG-POL-RELATED RETROTRANSPOSON"/>
    <property type="match status" value="1"/>
</dbReference>
<reference evidence="2 3" key="1">
    <citation type="journal article" date="2018" name="PLoS Genet.">
        <title>Population sequencing reveals clonal diversity and ancestral inbreeding in the grapevine cultivar Chardonnay.</title>
        <authorList>
            <person name="Roach M.J."/>
            <person name="Johnson D.L."/>
            <person name="Bohlmann J."/>
            <person name="van Vuuren H.J."/>
            <person name="Jones S.J."/>
            <person name="Pretorius I.S."/>
            <person name="Schmidt S.A."/>
            <person name="Borneman A.R."/>
        </authorList>
    </citation>
    <scope>NUCLEOTIDE SEQUENCE [LARGE SCALE GENOMIC DNA]</scope>
    <source>
        <strain evidence="3">cv. Chardonnay</strain>
        <tissue evidence="2">Leaf</tissue>
    </source>
</reference>
<accession>A0A438BS14</accession>
<dbReference type="InterPro" id="IPR013103">
    <property type="entry name" value="RVT_2"/>
</dbReference>
<evidence type="ECO:0000313" key="3">
    <source>
        <dbReference type="Proteomes" id="UP000288805"/>
    </source>
</evidence>
<organism evidence="2 3">
    <name type="scientific">Vitis vinifera</name>
    <name type="common">Grape</name>
    <dbReference type="NCBI Taxonomy" id="29760"/>
    <lineage>
        <taxon>Eukaryota</taxon>
        <taxon>Viridiplantae</taxon>
        <taxon>Streptophyta</taxon>
        <taxon>Embryophyta</taxon>
        <taxon>Tracheophyta</taxon>
        <taxon>Spermatophyta</taxon>
        <taxon>Magnoliopsida</taxon>
        <taxon>eudicotyledons</taxon>
        <taxon>Gunneridae</taxon>
        <taxon>Pentapetalae</taxon>
        <taxon>rosids</taxon>
        <taxon>Vitales</taxon>
        <taxon>Vitaceae</taxon>
        <taxon>Viteae</taxon>
        <taxon>Vitis</taxon>
    </lineage>
</organism>
<dbReference type="EMBL" id="QGNW01002645">
    <property type="protein sequence ID" value="RVW13762.1"/>
    <property type="molecule type" value="Genomic_DNA"/>
</dbReference>
<dbReference type="AlphaFoldDB" id="A0A438BS14"/>
<dbReference type="Pfam" id="PF07727">
    <property type="entry name" value="RVT_2"/>
    <property type="match status" value="1"/>
</dbReference>
<feature type="domain" description="Reverse transcriptase Ty1/copia-type" evidence="1">
    <location>
        <begin position="151"/>
        <end position="355"/>
    </location>
</feature>
<comment type="caution">
    <text evidence="2">The sequence shown here is derived from an EMBL/GenBank/DDBJ whole genome shotgun (WGS) entry which is preliminary data.</text>
</comment>
<dbReference type="InterPro" id="IPR043502">
    <property type="entry name" value="DNA/RNA_pol_sf"/>
</dbReference>
<dbReference type="CDD" id="cd09272">
    <property type="entry name" value="RNase_HI_RT_Ty1"/>
    <property type="match status" value="1"/>
</dbReference>
<sequence length="499" mass="56383">MSSHGPPRNYCEALKTNLKTCAKGTKLRDEVNVDPIFVPREIPFGEEHVVIPFPTSHVLNVDVPIVQQPATNQGEHGDQVEFGIPVDDTVVDGEHEYDGYDVSDLVTHQEAIHCPQFTYWKEAMDDEMNSMYMNGVWDVVELPHGCKPVGCYSQREGIDFKETFSPVLTKDSFRVIMAIVAHFDLELHQMDVKTTFLNGALDEDVYMEQPTGFTEVGNEHLVCKLNKLIYGLKQASRQWYLKFDRIITQNGFKENTVDRCIYLRVSGSSYIFLVLYVDDILLASNDSHLLIETKHMLSTYFGIKDLGEASYVLGIKILRDRANGVLKLSQRTYIEKILRRFNMHNCSSAKAPIVKDDKKSTTGYIFMMAGGAVSWKSVKQTLTTSSTMEAEYVACYEACCHAMWMQNFISALGVVDSISRLLKLFCDNFAAVAFSKNTRSISSSKLIDVKFYFVKEKVAKSLIDIEHMSTKSMLVDPLTKGLPIVVFQEHVSQMGLLEA</sequence>
<evidence type="ECO:0000259" key="1">
    <source>
        <dbReference type="Pfam" id="PF07727"/>
    </source>
</evidence>
<gene>
    <name evidence="2" type="primary">POLX_64</name>
    <name evidence="2" type="ORF">CK203_083628</name>
</gene>
<proteinExistence type="predicted"/>